<feature type="non-terminal residue" evidence="2">
    <location>
        <position position="692"/>
    </location>
</feature>
<sequence length="692" mass="77409">KSHQSGAHEHLTQSFALSRDGIPEWHSSACDYTQRDAKSFSSKGAKCPEAEGCWVQSFPPLRMRGIDVYDMRITCRSDDCSGLGEGNLMDLDVVSQLQTYLNKKSVRRKLGVRKRFVKCSEEVGDFSRDNITAFDVLLPDLIDAEIKVGYAKQCLTLQLCMSPREGIGALSRGLPSVARLSATRTLVTDATERMNAIQNIKDPGELLAYYASHADMDARSLESTLRALGRSTNQSLVQSVINDERFHRMLTSITTKLESLDARSIARMANALGLFPSRTSPEMLECAQTICEVAVKRANAFSPSSLASLALGLAVRGVQTPKLVEFVRMETMKSLQDFDPGQMCNILEAYRRWNVFNRELVDNVVERMTDEVDRFTGRDVILALNVMSKLSLARGFLLRRLTGLAFDNLPQFTASQLVQLMSSLAKLRFLTTAAADDIVDAISKSKHSLPTTQISEIIFALALSDYSGSDTTMQKFVTQYVKALEGSYVTLSSLVDVAWSLCFSLTDDTSALGEVVKRIYEMPAPKSRALLLKMHEVQNSLTSEYPGIAKKNPVPTAWLTSMEENDKMDQDKTDSSRLHTEVLTLLDNVKGTHGVRSRLSVERNVPIGPYHVDFFDAATGLVIDIDTPNRPTSRKMRHRHIEQLTNTNYKTLTINYWDWRRHSRKEEEQMGYLKAMVKQALEGPKDDAADEH</sequence>
<dbReference type="AlphaFoldDB" id="A0A7J6L647"/>
<dbReference type="Proteomes" id="UP000591131">
    <property type="component" value="Unassembled WGS sequence"/>
</dbReference>
<gene>
    <name evidence="2" type="ORF">FOL47_009860</name>
</gene>
<dbReference type="SMART" id="SM00952">
    <property type="entry name" value="RAP"/>
    <property type="match status" value="1"/>
</dbReference>
<reference evidence="2 3" key="1">
    <citation type="submission" date="2020-04" db="EMBL/GenBank/DDBJ databases">
        <title>Perkinsus chesapeaki whole genome sequence.</title>
        <authorList>
            <person name="Bogema D.R."/>
        </authorList>
    </citation>
    <scope>NUCLEOTIDE SEQUENCE [LARGE SCALE GENOMIC DNA]</scope>
    <source>
        <strain evidence="2">ATCC PRA-425</strain>
    </source>
</reference>
<accession>A0A7J6L647</accession>
<dbReference type="InterPro" id="IPR058917">
    <property type="entry name" value="RESC6_dom"/>
</dbReference>
<dbReference type="OrthoDB" id="390351at2759"/>
<dbReference type="Gene3D" id="3.40.50.1820">
    <property type="entry name" value="alpha/beta hydrolase"/>
    <property type="match status" value="1"/>
</dbReference>
<comment type="caution">
    <text evidence="2">The sequence shown here is derived from an EMBL/GenBank/DDBJ whole genome shotgun (WGS) entry which is preliminary data.</text>
</comment>
<name>A0A7J6L647_PERCH</name>
<evidence type="ECO:0000313" key="2">
    <source>
        <dbReference type="EMBL" id="KAF4654646.1"/>
    </source>
</evidence>
<dbReference type="InterPro" id="IPR013584">
    <property type="entry name" value="RAP"/>
</dbReference>
<dbReference type="Gene3D" id="1.10.287.410">
    <property type="match status" value="1"/>
</dbReference>
<feature type="domain" description="RAP" evidence="1">
    <location>
        <begin position="623"/>
        <end position="676"/>
    </location>
</feature>
<dbReference type="Pfam" id="PF26188">
    <property type="entry name" value="RESC6"/>
    <property type="match status" value="1"/>
</dbReference>
<dbReference type="InterPro" id="IPR029058">
    <property type="entry name" value="AB_hydrolase_fold"/>
</dbReference>
<organism evidence="2 3">
    <name type="scientific">Perkinsus chesapeaki</name>
    <name type="common">Clam parasite</name>
    <name type="synonym">Perkinsus andrewsi</name>
    <dbReference type="NCBI Taxonomy" id="330153"/>
    <lineage>
        <taxon>Eukaryota</taxon>
        <taxon>Sar</taxon>
        <taxon>Alveolata</taxon>
        <taxon>Perkinsozoa</taxon>
        <taxon>Perkinsea</taxon>
        <taxon>Perkinsida</taxon>
        <taxon>Perkinsidae</taxon>
        <taxon>Perkinsus</taxon>
    </lineage>
</organism>
<dbReference type="Pfam" id="PF08373">
    <property type="entry name" value="RAP"/>
    <property type="match status" value="1"/>
</dbReference>
<proteinExistence type="predicted"/>
<keyword evidence="3" id="KW-1185">Reference proteome</keyword>
<evidence type="ECO:0000259" key="1">
    <source>
        <dbReference type="SMART" id="SM00952"/>
    </source>
</evidence>
<evidence type="ECO:0000313" key="3">
    <source>
        <dbReference type="Proteomes" id="UP000591131"/>
    </source>
</evidence>
<protein>
    <recommendedName>
        <fullName evidence="1">RAP domain-containing protein</fullName>
    </recommendedName>
</protein>
<dbReference type="EMBL" id="JAAPAO010000716">
    <property type="protein sequence ID" value="KAF4654646.1"/>
    <property type="molecule type" value="Genomic_DNA"/>
</dbReference>